<evidence type="ECO:0000256" key="3">
    <source>
        <dbReference type="ARBA" id="ARBA00022737"/>
    </source>
</evidence>
<dbReference type="Proteomes" id="UP000037122">
    <property type="component" value="Unassembled WGS sequence"/>
</dbReference>
<evidence type="ECO:0000256" key="7">
    <source>
        <dbReference type="ARBA" id="ARBA00023163"/>
    </source>
</evidence>
<protein>
    <recommendedName>
        <fullName evidence="11">C2H2-type domain-containing protein</fullName>
    </recommendedName>
</protein>
<keyword evidence="2" id="KW-0479">Metal-binding</keyword>
<keyword evidence="5" id="KW-0862">Zinc</keyword>
<dbReference type="GO" id="GO:0005667">
    <property type="term" value="C:transcription regulator complex"/>
    <property type="evidence" value="ECO:0007669"/>
    <property type="project" value="TreeGrafter"/>
</dbReference>
<dbReference type="GO" id="GO:0005634">
    <property type="term" value="C:nucleus"/>
    <property type="evidence" value="ECO:0007669"/>
    <property type="project" value="UniProtKB-SubCell"/>
</dbReference>
<dbReference type="PROSITE" id="PS50157">
    <property type="entry name" value="ZINC_FINGER_C2H2_2"/>
    <property type="match status" value="2"/>
</dbReference>
<evidence type="ECO:0000259" key="11">
    <source>
        <dbReference type="PROSITE" id="PS50157"/>
    </source>
</evidence>
<dbReference type="VEuPathDB" id="FungiDB:CJI97_000468"/>
<feature type="compositionally biased region" description="Polar residues" evidence="10">
    <location>
        <begin position="288"/>
        <end position="297"/>
    </location>
</feature>
<dbReference type="PANTHER" id="PTHR14003:SF23">
    <property type="entry name" value="ZINC FINGER PROTEIN 143"/>
    <property type="match status" value="1"/>
</dbReference>
<dbReference type="FunFam" id="3.30.160.60:FF:000086">
    <property type="entry name" value="transcription factor E4F1 isoform X1"/>
    <property type="match status" value="1"/>
</dbReference>
<dbReference type="SUPFAM" id="SSF57667">
    <property type="entry name" value="beta-beta-alpha zinc fingers"/>
    <property type="match status" value="1"/>
</dbReference>
<feature type="compositionally biased region" description="Low complexity" evidence="10">
    <location>
        <begin position="256"/>
        <end position="265"/>
    </location>
</feature>
<reference evidence="13" key="1">
    <citation type="journal article" date="2015" name="BMC Genomics">
        <title>Draft genome of a commonly misdiagnosed multidrug resistant pathogen Candida auris.</title>
        <authorList>
            <person name="Chatterjee S."/>
            <person name="Alampalli S.V."/>
            <person name="Nageshan R.K."/>
            <person name="Chettiar S.T."/>
            <person name="Joshi S."/>
            <person name="Tatu U.S."/>
        </authorList>
    </citation>
    <scope>NUCLEOTIDE SEQUENCE [LARGE SCALE GENOMIC DNA]</scope>
    <source>
        <strain evidence="13">6684</strain>
    </source>
</reference>
<evidence type="ECO:0000256" key="5">
    <source>
        <dbReference type="ARBA" id="ARBA00022833"/>
    </source>
</evidence>
<dbReference type="GO" id="GO:0008270">
    <property type="term" value="F:zinc ion binding"/>
    <property type="evidence" value="ECO:0007669"/>
    <property type="project" value="UniProtKB-KW"/>
</dbReference>
<dbReference type="GO" id="GO:0000978">
    <property type="term" value="F:RNA polymerase II cis-regulatory region sequence-specific DNA binding"/>
    <property type="evidence" value="ECO:0007669"/>
    <property type="project" value="TreeGrafter"/>
</dbReference>
<evidence type="ECO:0000256" key="9">
    <source>
        <dbReference type="PROSITE-ProRule" id="PRU00042"/>
    </source>
</evidence>
<feature type="region of interest" description="Disordered" evidence="10">
    <location>
        <begin position="278"/>
        <end position="308"/>
    </location>
</feature>
<keyword evidence="4 9" id="KW-0863">Zinc-finger</keyword>
<dbReference type="PROSITE" id="PS00028">
    <property type="entry name" value="ZINC_FINGER_C2H2_1"/>
    <property type="match status" value="2"/>
</dbReference>
<dbReference type="AlphaFoldDB" id="A0A0L0NNM3"/>
<evidence type="ECO:0000313" key="12">
    <source>
        <dbReference type="EMBL" id="KND95638.1"/>
    </source>
</evidence>
<feature type="domain" description="C2H2-type" evidence="11">
    <location>
        <begin position="477"/>
        <end position="506"/>
    </location>
</feature>
<dbReference type="VEuPathDB" id="FungiDB:B9J08_000468"/>
<dbReference type="InterPro" id="IPR013087">
    <property type="entry name" value="Znf_C2H2_type"/>
</dbReference>
<proteinExistence type="predicted"/>
<evidence type="ECO:0000256" key="2">
    <source>
        <dbReference type="ARBA" id="ARBA00022723"/>
    </source>
</evidence>
<dbReference type="Gene3D" id="3.30.160.60">
    <property type="entry name" value="Classic Zinc Finger"/>
    <property type="match status" value="2"/>
</dbReference>
<dbReference type="SMART" id="SM00355">
    <property type="entry name" value="ZnF_C2H2"/>
    <property type="match status" value="2"/>
</dbReference>
<feature type="region of interest" description="Disordered" evidence="10">
    <location>
        <begin position="205"/>
        <end position="265"/>
    </location>
</feature>
<organism evidence="12 13">
    <name type="scientific">Candidozyma auris</name>
    <name type="common">Yeast</name>
    <name type="synonym">Candida auris</name>
    <dbReference type="NCBI Taxonomy" id="498019"/>
    <lineage>
        <taxon>Eukaryota</taxon>
        <taxon>Fungi</taxon>
        <taxon>Dikarya</taxon>
        <taxon>Ascomycota</taxon>
        <taxon>Saccharomycotina</taxon>
        <taxon>Pichiomycetes</taxon>
        <taxon>Metschnikowiaceae</taxon>
        <taxon>Candidozyma</taxon>
    </lineage>
</organism>
<dbReference type="InterPro" id="IPR036236">
    <property type="entry name" value="Znf_C2H2_sf"/>
</dbReference>
<evidence type="ECO:0000313" key="13">
    <source>
        <dbReference type="Proteomes" id="UP000037122"/>
    </source>
</evidence>
<accession>A0A0L0NNM3</accession>
<feature type="domain" description="C2H2-type" evidence="11">
    <location>
        <begin position="507"/>
        <end position="534"/>
    </location>
</feature>
<sequence length="607" mass="68471">MDPYWEDLDFSTKPRTPAPEEEFSQYFLDYKNFDNLFNEALTTLQDLDVPSGPPQPAQVAAFQSPFRHAKKPSGTAIFGFADHSRELSINGMTNEYLKHQRAPSEASSYILPGKIARKKAAPPISNDHLDFNFSQPLEACKDFQLNEDEEYNEGRAPPQPNKQKEEDYIVTGATPKQYKFPPDPEDENFALDYLKKMPSVSQPIHLPVKQENEPYPDDIESLLEGSPLRKPRFVPIPVQQPSAPRKSPSRHPDKSPQQPQLPQQHPQEIDPALEIGMNMNVYLPPPGSQTDSLNDYSSPEPASPTLPQSHIQNIYLSPQRLVPPAAPSVNSSPFQDKKQFCNPQFFSDGTDNYYSEPDPQLVSLPFHSLPFRNNGPRSIKSSPLKHERTDAVGEDSLTDVNDTIVLTPLKNSATPFTPSKNKIKLEWSPIISPNSKSTDVRKAIQDLSPKRVIKKTSLLPPGELDRYWEGPDENKIFTCTYEGCGKKFTRRYNVRSHIQTHLSDRPFTCSYCPKSFVRQHDLNRHVKSHLVAKHCRCKCGKEFTRVEGYKRHLNKGICEKSSESEVGGSTKGVSKPSPIKLKRGEAVLDGLTSNRLHEDLGLAAQRR</sequence>
<dbReference type="VEuPathDB" id="FungiDB:CJJ07_002311"/>
<dbReference type="GO" id="GO:0045944">
    <property type="term" value="P:positive regulation of transcription by RNA polymerase II"/>
    <property type="evidence" value="ECO:0007669"/>
    <property type="project" value="UniProtKB-ARBA"/>
</dbReference>
<dbReference type="PANTHER" id="PTHR14003">
    <property type="entry name" value="TRANSCRIPTIONAL REPRESSOR PROTEIN YY"/>
    <property type="match status" value="1"/>
</dbReference>
<keyword evidence="6" id="KW-0805">Transcription regulation</keyword>
<evidence type="ECO:0000256" key="10">
    <source>
        <dbReference type="SAM" id="MobiDB-lite"/>
    </source>
</evidence>
<comment type="subcellular location">
    <subcellularLocation>
        <location evidence="1">Nucleus</location>
    </subcellularLocation>
</comment>
<dbReference type="Pfam" id="PF00096">
    <property type="entry name" value="zf-C2H2"/>
    <property type="match status" value="2"/>
</dbReference>
<name>A0A0L0NNM3_CANAR</name>
<evidence type="ECO:0000256" key="8">
    <source>
        <dbReference type="ARBA" id="ARBA00023242"/>
    </source>
</evidence>
<dbReference type="VEuPathDB" id="FungiDB:CJJ09_002436"/>
<keyword evidence="8" id="KW-0539">Nucleus</keyword>
<dbReference type="EMBL" id="LGST01000066">
    <property type="protein sequence ID" value="KND95638.1"/>
    <property type="molecule type" value="Genomic_DNA"/>
</dbReference>
<dbReference type="VEuPathDB" id="FungiDB:CJI96_0003622"/>
<keyword evidence="7" id="KW-0804">Transcription</keyword>
<comment type="caution">
    <text evidence="12">The sequence shown here is derived from an EMBL/GenBank/DDBJ whole genome shotgun (WGS) entry which is preliminary data.</text>
</comment>
<dbReference type="GO" id="GO:0000981">
    <property type="term" value="F:DNA-binding transcription factor activity, RNA polymerase II-specific"/>
    <property type="evidence" value="ECO:0007669"/>
    <property type="project" value="TreeGrafter"/>
</dbReference>
<evidence type="ECO:0000256" key="4">
    <source>
        <dbReference type="ARBA" id="ARBA00022771"/>
    </source>
</evidence>
<gene>
    <name evidence="12" type="ORF">QG37_07957</name>
</gene>
<evidence type="ECO:0000256" key="1">
    <source>
        <dbReference type="ARBA" id="ARBA00004123"/>
    </source>
</evidence>
<keyword evidence="3" id="KW-0677">Repeat</keyword>
<evidence type="ECO:0000256" key="6">
    <source>
        <dbReference type="ARBA" id="ARBA00023015"/>
    </source>
</evidence>
<dbReference type="VEuPathDB" id="FungiDB:QG37_07957"/>
<dbReference type="FunFam" id="3.30.160.60:FF:001752">
    <property type="entry name" value="Transcriptional factor SWI5"/>
    <property type="match status" value="1"/>
</dbReference>
<dbReference type="GO" id="GO:0000785">
    <property type="term" value="C:chromatin"/>
    <property type="evidence" value="ECO:0007669"/>
    <property type="project" value="TreeGrafter"/>
</dbReference>